<reference evidence="5 6" key="2">
    <citation type="submission" date="2016-05" db="EMBL/GenBank/DDBJ databases">
        <title>Lineage-specific infection strategies underlie the spectrum of fungal disease in amphibians.</title>
        <authorList>
            <person name="Cuomo C.A."/>
            <person name="Farrer R.A."/>
            <person name="James T."/>
            <person name="Longcore J."/>
            <person name="Birren B."/>
        </authorList>
    </citation>
    <scope>NUCLEOTIDE SEQUENCE [LARGE SCALE GENOMIC DNA]</scope>
    <source>
        <strain evidence="5 6">JEL423</strain>
    </source>
</reference>
<keyword evidence="2" id="KW-0964">Secreted</keyword>
<protein>
    <submittedName>
        <fullName evidence="5">Uncharacterized protein</fullName>
    </submittedName>
</protein>
<dbReference type="EMBL" id="DS022307">
    <property type="protein sequence ID" value="OAJ42458.1"/>
    <property type="molecule type" value="Genomic_DNA"/>
</dbReference>
<organism evidence="5 6">
    <name type="scientific">Batrachochytrium dendrobatidis (strain JEL423)</name>
    <dbReference type="NCBI Taxonomy" id="403673"/>
    <lineage>
        <taxon>Eukaryota</taxon>
        <taxon>Fungi</taxon>
        <taxon>Fungi incertae sedis</taxon>
        <taxon>Chytridiomycota</taxon>
        <taxon>Chytridiomycota incertae sedis</taxon>
        <taxon>Chytridiomycetes</taxon>
        <taxon>Rhizophydiales</taxon>
        <taxon>Rhizophydiales incertae sedis</taxon>
        <taxon>Batrachochytrium</taxon>
    </lineage>
</organism>
<dbReference type="VEuPathDB" id="FungiDB:BDEG_25909"/>
<evidence type="ECO:0000313" key="5">
    <source>
        <dbReference type="EMBL" id="OAJ42458.1"/>
    </source>
</evidence>
<comment type="subcellular location">
    <subcellularLocation>
        <location evidence="1">Secreted</location>
    </subcellularLocation>
</comment>
<dbReference type="Proteomes" id="UP000077115">
    <property type="component" value="Unassembled WGS sequence"/>
</dbReference>
<dbReference type="OrthoDB" id="2100274at2759"/>
<dbReference type="AlphaFoldDB" id="A0A177WQQ9"/>
<dbReference type="STRING" id="403673.A0A177WQQ9"/>
<proteinExistence type="predicted"/>
<dbReference type="GO" id="GO:0005576">
    <property type="term" value="C:extracellular region"/>
    <property type="evidence" value="ECO:0007669"/>
    <property type="project" value="UniProtKB-SubCell"/>
</dbReference>
<name>A0A177WQQ9_BATDL</name>
<evidence type="ECO:0000256" key="2">
    <source>
        <dbReference type="ARBA" id="ARBA00022525"/>
    </source>
</evidence>
<dbReference type="PANTHER" id="PTHR14093">
    <property type="entry name" value="HLA CLASS II GAMMA CHAIN"/>
    <property type="match status" value="1"/>
</dbReference>
<gene>
    <name evidence="5" type="ORF">BDEG_25909</name>
</gene>
<dbReference type="InterPro" id="IPR052001">
    <property type="entry name" value="MHC-II_Gamma/Thyroglobulin"/>
</dbReference>
<dbReference type="PANTHER" id="PTHR14093:SF21">
    <property type="entry name" value="EXPRESSED PROTEIN"/>
    <property type="match status" value="1"/>
</dbReference>
<evidence type="ECO:0000256" key="4">
    <source>
        <dbReference type="SAM" id="MobiDB-lite"/>
    </source>
</evidence>
<accession>A0A177WQQ9</accession>
<reference evidence="5 6" key="1">
    <citation type="submission" date="2006-10" db="EMBL/GenBank/DDBJ databases">
        <title>The Genome Sequence of Batrachochytrium dendrobatidis JEL423.</title>
        <authorList>
            <consortium name="The Broad Institute Genome Sequencing Platform"/>
            <person name="Birren B."/>
            <person name="Lander E."/>
            <person name="Galagan J."/>
            <person name="Cuomo C."/>
            <person name="Devon K."/>
            <person name="Jaffe D."/>
            <person name="Butler J."/>
            <person name="Alvarez P."/>
            <person name="Gnerre S."/>
            <person name="Grabherr M."/>
            <person name="Kleber M."/>
            <person name="Mauceli E."/>
            <person name="Brockman W."/>
            <person name="Young S."/>
            <person name="LaButti K."/>
            <person name="Sykes S."/>
            <person name="DeCaprio D."/>
            <person name="Crawford M."/>
            <person name="Koehrsen M."/>
            <person name="Engels R."/>
            <person name="Montgomery P."/>
            <person name="Pearson M."/>
            <person name="Howarth C."/>
            <person name="Larson L."/>
            <person name="White J."/>
            <person name="O'Leary S."/>
            <person name="Kodira C."/>
            <person name="Zeng Q."/>
            <person name="Yandava C."/>
            <person name="Alvarado L."/>
            <person name="Longcore J."/>
            <person name="James T."/>
        </authorList>
    </citation>
    <scope>NUCLEOTIDE SEQUENCE [LARGE SCALE GENOMIC DNA]</scope>
    <source>
        <strain evidence="5 6">JEL423</strain>
    </source>
</reference>
<evidence type="ECO:0000256" key="3">
    <source>
        <dbReference type="ARBA" id="ARBA00023180"/>
    </source>
</evidence>
<keyword evidence="3" id="KW-0325">Glycoprotein</keyword>
<dbReference type="eggNOG" id="KOG1216">
    <property type="taxonomic scope" value="Eukaryota"/>
</dbReference>
<evidence type="ECO:0000256" key="1">
    <source>
        <dbReference type="ARBA" id="ARBA00004613"/>
    </source>
</evidence>
<sequence>MAIAVDDYYHIKFLGDYYKGPLTDNGIYGFRQVRTFSKTVVGNGPWLIAFQAFNLGGLGGLVASVSVDDMPYSATGTPSNKFRMAPVMPGDGWDTQVNYPDSQWMIQTTDVCANHANEWHGFYNIIDGATAGQIARPVWFPNCDVDPRATAQTPVPLWFRIVVYPPNTGTLQGKFKRGLGTVDMYAAPAPPGPIGPPVYPGPPGPSGPPVYPGPPGPSGFPKPSGFPRPVGPPGPPGPVTQYRSVVASGGYVKPMPNSNMVIGYSGTHNTNFDSNQPYPIGGPVVPINRAPAIHQIKIIVLVDDYFDIWIAGQRFDGPQRNDNIPSWSQIRTYTKQVTGDGPWIIAVDGQDIGSIAGFFATVYLDGREISSTGTATNQFRMTDVTPSEGWQADPYFFEGRMFARTSEACFDTDYYWSSIVPKLDVQTGSRPRAMWHPDCWNIGSTSNPKHMYFRMMVTAYTSVMGKGLSLFCFEINND</sequence>
<evidence type="ECO:0000313" key="6">
    <source>
        <dbReference type="Proteomes" id="UP000077115"/>
    </source>
</evidence>
<feature type="region of interest" description="Disordered" evidence="4">
    <location>
        <begin position="200"/>
        <end position="236"/>
    </location>
</feature>